<name>T1JXI1_TETUR</name>
<dbReference type="Proteomes" id="UP000015104">
    <property type="component" value="Unassembled WGS sequence"/>
</dbReference>
<dbReference type="EMBL" id="CAEY01000829">
    <property type="status" value="NOT_ANNOTATED_CDS"/>
    <property type="molecule type" value="Genomic_DNA"/>
</dbReference>
<sequence length="50" mass="5785">MVELPGIAPEGRKAKRGKIKTKIKDVSGNNLNLFKRLRLYFGKHLFLLFQ</sequence>
<evidence type="ECO:0000313" key="1">
    <source>
        <dbReference type="EnsemblMetazoa" id="tetur02g12040.1"/>
    </source>
</evidence>
<evidence type="ECO:0000313" key="2">
    <source>
        <dbReference type="Proteomes" id="UP000015104"/>
    </source>
</evidence>
<dbReference type="AlphaFoldDB" id="T1JXI1"/>
<reference evidence="2" key="1">
    <citation type="submission" date="2011-08" db="EMBL/GenBank/DDBJ databases">
        <authorList>
            <person name="Rombauts S."/>
        </authorList>
    </citation>
    <scope>NUCLEOTIDE SEQUENCE</scope>
    <source>
        <strain evidence="2">London</strain>
    </source>
</reference>
<keyword evidence="2" id="KW-1185">Reference proteome</keyword>
<accession>T1JXI1</accession>
<proteinExistence type="predicted"/>
<dbReference type="HOGENOM" id="CLU_3126890_0_0_1"/>
<reference evidence="1" key="2">
    <citation type="submission" date="2015-06" db="UniProtKB">
        <authorList>
            <consortium name="EnsemblMetazoa"/>
        </authorList>
    </citation>
    <scope>IDENTIFICATION</scope>
</reference>
<protein>
    <submittedName>
        <fullName evidence="1">Uncharacterized protein</fullName>
    </submittedName>
</protein>
<organism evidence="1 2">
    <name type="scientific">Tetranychus urticae</name>
    <name type="common">Two-spotted spider mite</name>
    <dbReference type="NCBI Taxonomy" id="32264"/>
    <lineage>
        <taxon>Eukaryota</taxon>
        <taxon>Metazoa</taxon>
        <taxon>Ecdysozoa</taxon>
        <taxon>Arthropoda</taxon>
        <taxon>Chelicerata</taxon>
        <taxon>Arachnida</taxon>
        <taxon>Acari</taxon>
        <taxon>Acariformes</taxon>
        <taxon>Trombidiformes</taxon>
        <taxon>Prostigmata</taxon>
        <taxon>Eleutherengona</taxon>
        <taxon>Raphignathae</taxon>
        <taxon>Tetranychoidea</taxon>
        <taxon>Tetranychidae</taxon>
        <taxon>Tetranychus</taxon>
    </lineage>
</organism>
<dbReference type="EnsemblMetazoa" id="tetur02g12040.1">
    <property type="protein sequence ID" value="tetur02g12040.1"/>
    <property type="gene ID" value="tetur02g12040"/>
</dbReference>